<feature type="transmembrane region" description="Helical" evidence="1">
    <location>
        <begin position="25"/>
        <end position="45"/>
    </location>
</feature>
<dbReference type="EMBL" id="KZ613941">
    <property type="protein sequence ID" value="PMD44495.1"/>
    <property type="molecule type" value="Genomic_DNA"/>
</dbReference>
<dbReference type="InterPro" id="IPR046366">
    <property type="entry name" value="MPAB"/>
</dbReference>
<dbReference type="InterPro" id="IPR018713">
    <property type="entry name" value="MPAB/Lcp_cat_dom"/>
</dbReference>
<dbReference type="STRING" id="1149755.A0A2J6S165"/>
<sequence length="419" mass="47716">MFEISSSPMKNKAVELMGLTKILQLPLWSLLGIGVVLYLGLVQILRFRSLRKLNKTYAAYLHDPYSLDYKTAHQIMRRVILYETPFMYAFGTQWALLKTYTVASGTTLLVQTGQLTSDSTVGKRAEDTGVILAEFLVGSVDSDRGSKALAKMNWLHRRYGSKIKQPELLHTLAMFVLEPIRWLNEREWRPLTEIEKVAIYVYWKEIGNRMGIKDIPDTLEELEVWAAKFEEKNVYFTKNNQMCAEATMGLFLRNVPLVLRGFAQHAAVSLFEEQSRLALGYENPPIWIAKLVASAFHIRKLIIRHLFLPRLHELDPLAKPDSSGRLYRNAWAFEPWYVKATVKSWLEGWFWTSGKVLPGPAYKSNGFLVEELGPVEYEKSSKEPVAKEAEEMQAYASKGGAVALGCPFYSVGYPPKYGA</sequence>
<evidence type="ECO:0000313" key="4">
    <source>
        <dbReference type="Proteomes" id="UP000235786"/>
    </source>
</evidence>
<evidence type="ECO:0000313" key="3">
    <source>
        <dbReference type="EMBL" id="PMD44495.1"/>
    </source>
</evidence>
<accession>A0A2J6S165</accession>
<keyword evidence="1" id="KW-0812">Transmembrane</keyword>
<evidence type="ECO:0000259" key="2">
    <source>
        <dbReference type="Pfam" id="PF09995"/>
    </source>
</evidence>
<dbReference type="OrthoDB" id="545169at2759"/>
<dbReference type="Pfam" id="PF09995">
    <property type="entry name" value="MPAB_Lcp_cat"/>
    <property type="match status" value="1"/>
</dbReference>
<keyword evidence="1" id="KW-1133">Transmembrane helix</keyword>
<organism evidence="3 4">
    <name type="scientific">Hyaloscypha variabilis (strain UAMH 11265 / GT02V1 / F)</name>
    <name type="common">Meliniomyces variabilis</name>
    <dbReference type="NCBI Taxonomy" id="1149755"/>
    <lineage>
        <taxon>Eukaryota</taxon>
        <taxon>Fungi</taxon>
        <taxon>Dikarya</taxon>
        <taxon>Ascomycota</taxon>
        <taxon>Pezizomycotina</taxon>
        <taxon>Leotiomycetes</taxon>
        <taxon>Helotiales</taxon>
        <taxon>Hyaloscyphaceae</taxon>
        <taxon>Hyaloscypha</taxon>
        <taxon>Hyaloscypha variabilis</taxon>
    </lineage>
</organism>
<evidence type="ECO:0000256" key="1">
    <source>
        <dbReference type="SAM" id="Phobius"/>
    </source>
</evidence>
<reference evidence="3 4" key="1">
    <citation type="submission" date="2016-04" db="EMBL/GenBank/DDBJ databases">
        <title>A degradative enzymes factory behind the ericoid mycorrhizal symbiosis.</title>
        <authorList>
            <consortium name="DOE Joint Genome Institute"/>
            <person name="Martino E."/>
            <person name="Morin E."/>
            <person name="Grelet G."/>
            <person name="Kuo A."/>
            <person name="Kohler A."/>
            <person name="Daghino S."/>
            <person name="Barry K."/>
            <person name="Choi C."/>
            <person name="Cichocki N."/>
            <person name="Clum A."/>
            <person name="Copeland A."/>
            <person name="Hainaut M."/>
            <person name="Haridas S."/>
            <person name="Labutti K."/>
            <person name="Lindquist E."/>
            <person name="Lipzen A."/>
            <person name="Khouja H.-R."/>
            <person name="Murat C."/>
            <person name="Ohm R."/>
            <person name="Olson A."/>
            <person name="Spatafora J."/>
            <person name="Veneault-Fourrey C."/>
            <person name="Henrissat B."/>
            <person name="Grigoriev I."/>
            <person name="Martin F."/>
            <person name="Perotto S."/>
        </authorList>
    </citation>
    <scope>NUCLEOTIDE SEQUENCE [LARGE SCALE GENOMIC DNA]</scope>
    <source>
        <strain evidence="3 4">F</strain>
    </source>
</reference>
<proteinExistence type="predicted"/>
<dbReference type="PANTHER" id="PTHR36124">
    <property type="match status" value="1"/>
</dbReference>
<dbReference type="PANTHER" id="PTHR36124:SF1">
    <property type="entry name" value="ER-BOUND OXYGENASE MPAB_MPAB'_RUBBER OXYGENASE CATALYTIC DOMAIN-CONTAINING PROTEIN"/>
    <property type="match status" value="1"/>
</dbReference>
<keyword evidence="4" id="KW-1185">Reference proteome</keyword>
<protein>
    <recommendedName>
        <fullName evidence="2">ER-bound oxygenase mpaB/mpaB'/Rubber oxygenase catalytic domain-containing protein</fullName>
    </recommendedName>
</protein>
<gene>
    <name evidence="3" type="ORF">L207DRAFT_563483</name>
</gene>
<feature type="domain" description="ER-bound oxygenase mpaB/mpaB'/Rubber oxygenase catalytic" evidence="2">
    <location>
        <begin position="120"/>
        <end position="284"/>
    </location>
</feature>
<keyword evidence="1" id="KW-0472">Membrane</keyword>
<dbReference type="Proteomes" id="UP000235786">
    <property type="component" value="Unassembled WGS sequence"/>
</dbReference>
<dbReference type="GO" id="GO:0016491">
    <property type="term" value="F:oxidoreductase activity"/>
    <property type="evidence" value="ECO:0007669"/>
    <property type="project" value="InterPro"/>
</dbReference>
<name>A0A2J6S165_HYAVF</name>
<dbReference type="AlphaFoldDB" id="A0A2J6S165"/>